<dbReference type="InterPro" id="IPR011856">
    <property type="entry name" value="tRNA_endonuc-like_dom_sf"/>
</dbReference>
<feature type="domain" description="Restriction endonuclease type IV Mrr" evidence="1">
    <location>
        <begin position="16"/>
        <end position="128"/>
    </location>
</feature>
<dbReference type="Gene3D" id="3.40.1350.10">
    <property type="match status" value="1"/>
</dbReference>
<dbReference type="PANTHER" id="PTHR30015:SF7">
    <property type="entry name" value="TYPE IV METHYL-DIRECTED RESTRICTION ENZYME ECOKMRR"/>
    <property type="match status" value="1"/>
</dbReference>
<dbReference type="Pfam" id="PF04471">
    <property type="entry name" value="Mrr_cat"/>
    <property type="match status" value="1"/>
</dbReference>
<dbReference type="InterPro" id="IPR052906">
    <property type="entry name" value="Type_IV_Methyl-Rstrct_Enzyme"/>
</dbReference>
<sequence>MLLVKMNVITKNMPNDWKDLQQQVSQILQECGLETDLERSIETARGSVEIDVYAEDKTQTPYVIYLCECKRWTSSVPQTIVHAFRTVVTDYGANFGLLISSRAFQSGAYEAAKNTNMRLLNWIEFQELFVERWINNYMLPRIYREADPLIEYTEPVNSRIFRKADALEKEKQQRFITLREQYQFLAYFALHISIQSSLAASFISAPIFKRPIPELPIKKG</sequence>
<evidence type="ECO:0000259" key="1">
    <source>
        <dbReference type="Pfam" id="PF04471"/>
    </source>
</evidence>
<gene>
    <name evidence="2" type="ORF">S06H3_15710</name>
</gene>
<evidence type="ECO:0000313" key="2">
    <source>
        <dbReference type="EMBL" id="GAI12096.1"/>
    </source>
</evidence>
<dbReference type="InterPro" id="IPR007560">
    <property type="entry name" value="Restrct_endonuc_IV_Mrr"/>
</dbReference>
<dbReference type="SUPFAM" id="SSF52980">
    <property type="entry name" value="Restriction endonuclease-like"/>
    <property type="match status" value="1"/>
</dbReference>
<feature type="non-terminal residue" evidence="2">
    <location>
        <position position="220"/>
    </location>
</feature>
<proteinExistence type="predicted"/>
<dbReference type="GO" id="GO:0015666">
    <property type="term" value="F:restriction endodeoxyribonuclease activity"/>
    <property type="evidence" value="ECO:0007669"/>
    <property type="project" value="TreeGrafter"/>
</dbReference>
<name>X1M218_9ZZZZ</name>
<dbReference type="EMBL" id="BARV01007741">
    <property type="protein sequence ID" value="GAI12096.1"/>
    <property type="molecule type" value="Genomic_DNA"/>
</dbReference>
<accession>X1M218</accession>
<comment type="caution">
    <text evidence="2">The sequence shown here is derived from an EMBL/GenBank/DDBJ whole genome shotgun (WGS) entry which is preliminary data.</text>
</comment>
<reference evidence="2" key="1">
    <citation type="journal article" date="2014" name="Front. Microbiol.">
        <title>High frequency of phylogenetically diverse reductive dehalogenase-homologous genes in deep subseafloor sedimentary metagenomes.</title>
        <authorList>
            <person name="Kawai M."/>
            <person name="Futagami T."/>
            <person name="Toyoda A."/>
            <person name="Takaki Y."/>
            <person name="Nishi S."/>
            <person name="Hori S."/>
            <person name="Arai W."/>
            <person name="Tsubouchi T."/>
            <person name="Morono Y."/>
            <person name="Uchiyama I."/>
            <person name="Ito T."/>
            <person name="Fujiyama A."/>
            <person name="Inagaki F."/>
            <person name="Takami H."/>
        </authorList>
    </citation>
    <scope>NUCLEOTIDE SEQUENCE</scope>
    <source>
        <strain evidence="2">Expedition CK06-06</strain>
    </source>
</reference>
<organism evidence="2">
    <name type="scientific">marine sediment metagenome</name>
    <dbReference type="NCBI Taxonomy" id="412755"/>
    <lineage>
        <taxon>unclassified sequences</taxon>
        <taxon>metagenomes</taxon>
        <taxon>ecological metagenomes</taxon>
    </lineage>
</organism>
<dbReference type="GO" id="GO:0009307">
    <property type="term" value="P:DNA restriction-modification system"/>
    <property type="evidence" value="ECO:0007669"/>
    <property type="project" value="InterPro"/>
</dbReference>
<dbReference type="PANTHER" id="PTHR30015">
    <property type="entry name" value="MRR RESTRICTION SYSTEM PROTEIN"/>
    <property type="match status" value="1"/>
</dbReference>
<dbReference type="GO" id="GO:0003677">
    <property type="term" value="F:DNA binding"/>
    <property type="evidence" value="ECO:0007669"/>
    <property type="project" value="InterPro"/>
</dbReference>
<dbReference type="InterPro" id="IPR011335">
    <property type="entry name" value="Restrct_endonuc-II-like"/>
</dbReference>
<dbReference type="AlphaFoldDB" id="X1M218"/>
<protein>
    <recommendedName>
        <fullName evidence="1">Restriction endonuclease type IV Mrr domain-containing protein</fullName>
    </recommendedName>
</protein>